<dbReference type="InterPro" id="IPR012664">
    <property type="entry name" value="CHP02452"/>
</dbReference>
<sequence length="282" mass="31307">MSTFARRKAISEDTLDRIPAVLHEVREGSQDSTFIKEQLPPLSREHCPNYAPSKITVVNSDSFTAARDTMRSASERKQDAKAKVAVLNLASDERPGGGWAETLSRTQEEALCYSSTLYPTLKASYYPWANSGPSSAAGVYSPAVVIFKDDLDHDCADLPRAEWRVVSVITVAAPRSPHLSNGRFPPMTLKWMREKIRLVYRMAAHNGQPYMVLGAMGCGAYECPPTQVAEEMKAILLEEEFKGWFREVTFAVYATQRNSNYDIFKDILDGVEIGGEVEAVSS</sequence>
<dbReference type="OrthoDB" id="9985428at2759"/>
<protein>
    <recommendedName>
        <fullName evidence="1">Microbial-type PARG catalytic domain-containing protein</fullName>
    </recommendedName>
</protein>
<evidence type="ECO:0000313" key="2">
    <source>
        <dbReference type="EMBL" id="TCD70396.1"/>
    </source>
</evidence>
<dbReference type="Gene3D" id="3.40.220.10">
    <property type="entry name" value="Leucine Aminopeptidase, subunit E, domain 1"/>
    <property type="match status" value="1"/>
</dbReference>
<dbReference type="AlphaFoldDB" id="A0A4R0RRG9"/>
<gene>
    <name evidence="2" type="ORF">EIP91_003477</name>
</gene>
<reference evidence="2 3" key="1">
    <citation type="submission" date="2018-11" db="EMBL/GenBank/DDBJ databases">
        <title>Genome assembly of Steccherinum ochraceum LE-BIN_3174, the white-rot fungus of the Steccherinaceae family (The Residual Polyporoid clade, Polyporales, Basidiomycota).</title>
        <authorList>
            <person name="Fedorova T.V."/>
            <person name="Glazunova O.A."/>
            <person name="Landesman E.O."/>
            <person name="Moiseenko K.V."/>
            <person name="Psurtseva N.V."/>
            <person name="Savinova O.S."/>
            <person name="Shakhova N.V."/>
            <person name="Tyazhelova T.V."/>
            <person name="Vasina D.V."/>
        </authorList>
    </citation>
    <scope>NUCLEOTIDE SEQUENCE [LARGE SCALE GENOMIC DNA]</scope>
    <source>
        <strain evidence="2 3">LE-BIN_3174</strain>
    </source>
</reference>
<keyword evidence="3" id="KW-1185">Reference proteome</keyword>
<dbReference type="PANTHER" id="PTHR35596">
    <property type="entry name" value="DUF2263 DOMAIN-CONTAINING PROTEIN"/>
    <property type="match status" value="1"/>
</dbReference>
<proteinExistence type="predicted"/>
<dbReference type="SUPFAM" id="SSF52949">
    <property type="entry name" value="Macro domain-like"/>
    <property type="match status" value="1"/>
</dbReference>
<evidence type="ECO:0000313" key="3">
    <source>
        <dbReference type="Proteomes" id="UP000292702"/>
    </source>
</evidence>
<name>A0A4R0RRG9_9APHY</name>
<dbReference type="InterPro" id="IPR019261">
    <property type="entry name" value="PARG_cat_microbial"/>
</dbReference>
<comment type="caution">
    <text evidence="2">The sequence shown here is derived from an EMBL/GenBank/DDBJ whole genome shotgun (WGS) entry which is preliminary data.</text>
</comment>
<dbReference type="STRING" id="92696.A0A4R0RRG9"/>
<evidence type="ECO:0000259" key="1">
    <source>
        <dbReference type="Pfam" id="PF10021"/>
    </source>
</evidence>
<dbReference type="NCBIfam" id="TIGR02452">
    <property type="entry name" value="TIGR02452 family protein"/>
    <property type="match status" value="1"/>
</dbReference>
<dbReference type="EMBL" id="RWJN01000021">
    <property type="protein sequence ID" value="TCD70396.1"/>
    <property type="molecule type" value="Genomic_DNA"/>
</dbReference>
<accession>A0A4R0RRG9</accession>
<dbReference type="PANTHER" id="PTHR35596:SF1">
    <property type="entry name" value="MICROBIAL-TYPE PARG CATALYTIC DOMAIN-CONTAINING PROTEIN"/>
    <property type="match status" value="1"/>
</dbReference>
<dbReference type="Pfam" id="PF10021">
    <property type="entry name" value="PARG_cat_microb"/>
    <property type="match status" value="1"/>
</dbReference>
<feature type="domain" description="Microbial-type PARG catalytic" evidence="1">
    <location>
        <begin position="51"/>
        <end position="149"/>
    </location>
</feature>
<dbReference type="InterPro" id="IPR043472">
    <property type="entry name" value="Macro_dom-like"/>
</dbReference>
<dbReference type="Proteomes" id="UP000292702">
    <property type="component" value="Unassembled WGS sequence"/>
</dbReference>
<organism evidence="2 3">
    <name type="scientific">Steccherinum ochraceum</name>
    <dbReference type="NCBI Taxonomy" id="92696"/>
    <lineage>
        <taxon>Eukaryota</taxon>
        <taxon>Fungi</taxon>
        <taxon>Dikarya</taxon>
        <taxon>Basidiomycota</taxon>
        <taxon>Agaricomycotina</taxon>
        <taxon>Agaricomycetes</taxon>
        <taxon>Polyporales</taxon>
        <taxon>Steccherinaceae</taxon>
        <taxon>Steccherinum</taxon>
    </lineage>
</organism>